<feature type="transmembrane region" description="Helical" evidence="1">
    <location>
        <begin position="200"/>
        <end position="217"/>
    </location>
</feature>
<proteinExistence type="predicted"/>
<feature type="transmembrane region" description="Helical" evidence="1">
    <location>
        <begin position="32"/>
        <end position="56"/>
    </location>
</feature>
<protein>
    <recommendedName>
        <fullName evidence="4">Oligosaccharide repeat unit polymerase</fullName>
    </recommendedName>
</protein>
<keyword evidence="3" id="KW-1185">Reference proteome</keyword>
<evidence type="ECO:0008006" key="4">
    <source>
        <dbReference type="Google" id="ProtNLM"/>
    </source>
</evidence>
<evidence type="ECO:0000313" key="3">
    <source>
        <dbReference type="Proteomes" id="UP000549250"/>
    </source>
</evidence>
<gene>
    <name evidence="2" type="ORF">FHR87_003268</name>
</gene>
<feature type="transmembrane region" description="Helical" evidence="1">
    <location>
        <begin position="93"/>
        <end position="112"/>
    </location>
</feature>
<feature type="transmembrane region" description="Helical" evidence="1">
    <location>
        <begin position="162"/>
        <end position="179"/>
    </location>
</feature>
<keyword evidence="1" id="KW-0472">Membrane</keyword>
<sequence length="382" mass="44143">MINELYLAICIGFAGFLIMAKSEDSSREFHLLLYYSAFSIFMFIILPAIFSNLMYGQPLIYGIIEERRVMFCLGAIPLLFMAKRVNVLEFERAIVYSAMIAVFFTWCFKFGLIADTREKVLSSERPDRSTIGPNLMALAYFYGIQIWSTGTSPIDGSKRSKNFYLLVAFVMLMTLAFGTQIRQLLAMCLLFTLFCLRLKAVVWAVALVVLALPFYFFPDLLKLLGLNVEFYTQAAQKGMDDNIRGHTIDQIFHHLDQVNWLPSGSLSLMWNDGFIPYFGEWFFLSDVGFFGTAFRFGFLAFLVVPISLYVYNYIAKNICSDMTFIYTSLFAYFITWPLNGLFEYDQPVFAIYFVILSLRAMHYRTLEGIYERRPYSQLQGSY</sequence>
<feature type="transmembrane region" description="Helical" evidence="1">
    <location>
        <begin position="68"/>
        <end position="87"/>
    </location>
</feature>
<dbReference type="AlphaFoldDB" id="A0A839T601"/>
<feature type="transmembrane region" description="Helical" evidence="1">
    <location>
        <begin position="348"/>
        <end position="366"/>
    </location>
</feature>
<evidence type="ECO:0000313" key="2">
    <source>
        <dbReference type="EMBL" id="MBB3104842.1"/>
    </source>
</evidence>
<feature type="transmembrane region" description="Helical" evidence="1">
    <location>
        <begin position="323"/>
        <end position="342"/>
    </location>
</feature>
<accession>A0A839T601</accession>
<evidence type="ECO:0000256" key="1">
    <source>
        <dbReference type="SAM" id="Phobius"/>
    </source>
</evidence>
<keyword evidence="1" id="KW-0812">Transmembrane</keyword>
<reference evidence="2 3" key="1">
    <citation type="submission" date="2020-08" db="EMBL/GenBank/DDBJ databases">
        <title>Genomic Encyclopedia of Type Strains, Phase III (KMG-III): the genomes of soil and plant-associated and newly described type strains.</title>
        <authorList>
            <person name="Whitman W."/>
        </authorList>
    </citation>
    <scope>NUCLEOTIDE SEQUENCE [LARGE SCALE GENOMIC DNA]</scope>
    <source>
        <strain evidence="2 3">CECT 4462</strain>
    </source>
</reference>
<name>A0A839T601_AZOMA</name>
<feature type="transmembrane region" description="Helical" evidence="1">
    <location>
        <begin position="287"/>
        <end position="311"/>
    </location>
</feature>
<dbReference type="Proteomes" id="UP000549250">
    <property type="component" value="Unassembled WGS sequence"/>
</dbReference>
<comment type="caution">
    <text evidence="2">The sequence shown here is derived from an EMBL/GenBank/DDBJ whole genome shotgun (WGS) entry which is preliminary data.</text>
</comment>
<organism evidence="2 3">
    <name type="scientific">Azomonas macrocytogenes</name>
    <name type="common">Azotobacter macrocytogenes</name>
    <dbReference type="NCBI Taxonomy" id="69962"/>
    <lineage>
        <taxon>Bacteria</taxon>
        <taxon>Pseudomonadati</taxon>
        <taxon>Pseudomonadota</taxon>
        <taxon>Gammaproteobacteria</taxon>
        <taxon>Pseudomonadales</taxon>
        <taxon>Pseudomonadaceae</taxon>
        <taxon>Azomonas</taxon>
    </lineage>
</organism>
<dbReference type="EMBL" id="JACHXI010000020">
    <property type="protein sequence ID" value="MBB3104842.1"/>
    <property type="molecule type" value="Genomic_DNA"/>
</dbReference>
<feature type="transmembrane region" description="Helical" evidence="1">
    <location>
        <begin position="133"/>
        <end position="150"/>
    </location>
</feature>
<keyword evidence="1" id="KW-1133">Transmembrane helix</keyword>